<dbReference type="PANTHER" id="PTHR10151:SF63">
    <property type="entry name" value="ECTONUCLEOTIDE PYROPHOSPHATASE_PHOSPHODIESTERASE FAMILY MEMBER 7"/>
    <property type="match status" value="1"/>
</dbReference>
<dbReference type="Proteomes" id="UP000694521">
    <property type="component" value="Unplaced"/>
</dbReference>
<protein>
    <submittedName>
        <fullName evidence="2">Ectonucleotide pyrophosphatase/phosphodiesterase 7</fullName>
    </submittedName>
</protein>
<feature type="compositionally biased region" description="Polar residues" evidence="1">
    <location>
        <begin position="231"/>
        <end position="240"/>
    </location>
</feature>
<feature type="compositionally biased region" description="Polar residues" evidence="1">
    <location>
        <begin position="7"/>
        <end position="16"/>
    </location>
</feature>
<evidence type="ECO:0000256" key="1">
    <source>
        <dbReference type="SAM" id="MobiDB-lite"/>
    </source>
</evidence>
<sequence>MKRFGDRTSTLSWNDSTGHKYGPESTERKTMVSQVDRTVGYLRQRIRESGLEPNLNLIITSDHGMETVIKTDEIHIQKVENFTFTDIQFELLDYGPNGLLVPKEGKLEHVYSVLKNAHPKLHVYKKEEFPKRFHYANNSRITPLLMYSDPGYVQFNKGEHGFDNEAMNMKTIFRAVGPAFKRGLLAEPFESVNVYALLCELLGIAPEPHDGSLEVLRPLLHPAPKPPQISHPHSSSVTESQGREALPSSGVHQGCVAVEADTDAQCDSDKSILCRCCPNFPTCSRKKNSNLVWTRDS</sequence>
<feature type="region of interest" description="Disordered" evidence="1">
    <location>
        <begin position="218"/>
        <end position="246"/>
    </location>
</feature>
<dbReference type="Pfam" id="PF01663">
    <property type="entry name" value="Phosphodiest"/>
    <property type="match status" value="1"/>
</dbReference>
<name>A0A8B9IMY8_ANSCY</name>
<evidence type="ECO:0000313" key="2">
    <source>
        <dbReference type="Ensembl" id="ENSACDP00005020260.1"/>
    </source>
</evidence>
<dbReference type="SUPFAM" id="SSF53649">
    <property type="entry name" value="Alkaline phosphatase-like"/>
    <property type="match status" value="1"/>
</dbReference>
<dbReference type="Gene3D" id="3.30.1360.180">
    <property type="match status" value="1"/>
</dbReference>
<accession>A0A8B9IMY8</accession>
<feature type="compositionally biased region" description="Basic and acidic residues" evidence="1">
    <location>
        <begin position="17"/>
        <end position="28"/>
    </location>
</feature>
<dbReference type="Gene3D" id="3.40.720.10">
    <property type="entry name" value="Alkaline Phosphatase, subunit A"/>
    <property type="match status" value="1"/>
</dbReference>
<proteinExistence type="predicted"/>
<reference evidence="2" key="2">
    <citation type="submission" date="2025-09" db="UniProtKB">
        <authorList>
            <consortium name="Ensembl"/>
        </authorList>
    </citation>
    <scope>IDENTIFICATION</scope>
</reference>
<keyword evidence="3" id="KW-1185">Reference proteome</keyword>
<dbReference type="InterPro" id="IPR017850">
    <property type="entry name" value="Alkaline_phosphatase_core_sf"/>
</dbReference>
<dbReference type="AlphaFoldDB" id="A0A8B9IMY8"/>
<dbReference type="PANTHER" id="PTHR10151">
    <property type="entry name" value="ECTONUCLEOTIDE PYROPHOSPHATASE/PHOSPHODIESTERASE"/>
    <property type="match status" value="1"/>
</dbReference>
<dbReference type="Ensembl" id="ENSACDT00005024233.1">
    <property type="protein sequence ID" value="ENSACDP00005020260.1"/>
    <property type="gene ID" value="ENSACDG00005014689.1"/>
</dbReference>
<dbReference type="InterPro" id="IPR002591">
    <property type="entry name" value="Phosphodiest/P_Trfase"/>
</dbReference>
<evidence type="ECO:0000313" key="3">
    <source>
        <dbReference type="Proteomes" id="UP000694521"/>
    </source>
</evidence>
<feature type="region of interest" description="Disordered" evidence="1">
    <location>
        <begin position="1"/>
        <end position="28"/>
    </location>
</feature>
<reference evidence="2" key="1">
    <citation type="submission" date="2025-08" db="UniProtKB">
        <authorList>
            <consortium name="Ensembl"/>
        </authorList>
    </citation>
    <scope>IDENTIFICATION</scope>
</reference>
<organism evidence="2 3">
    <name type="scientific">Anser cygnoides</name>
    <name type="common">Swan goose</name>
    <dbReference type="NCBI Taxonomy" id="8845"/>
    <lineage>
        <taxon>Eukaryota</taxon>
        <taxon>Metazoa</taxon>
        <taxon>Chordata</taxon>
        <taxon>Craniata</taxon>
        <taxon>Vertebrata</taxon>
        <taxon>Euteleostomi</taxon>
        <taxon>Archelosauria</taxon>
        <taxon>Archosauria</taxon>
        <taxon>Dinosauria</taxon>
        <taxon>Saurischia</taxon>
        <taxon>Theropoda</taxon>
        <taxon>Coelurosauria</taxon>
        <taxon>Aves</taxon>
        <taxon>Neognathae</taxon>
        <taxon>Galloanserae</taxon>
        <taxon>Anseriformes</taxon>
        <taxon>Anatidae</taxon>
        <taxon>Anserinae</taxon>
        <taxon>Anser</taxon>
    </lineage>
</organism>